<protein>
    <submittedName>
        <fullName evidence="1">Uncharacterized protein</fullName>
    </submittedName>
</protein>
<comment type="caution">
    <text evidence="1">The sequence shown here is derived from an EMBL/GenBank/DDBJ whole genome shotgun (WGS) entry which is preliminary data.</text>
</comment>
<evidence type="ECO:0000313" key="2">
    <source>
        <dbReference type="Proteomes" id="UP001145114"/>
    </source>
</evidence>
<organism evidence="1 2">
    <name type="scientific">Spiromyces aspiralis</name>
    <dbReference type="NCBI Taxonomy" id="68401"/>
    <lineage>
        <taxon>Eukaryota</taxon>
        <taxon>Fungi</taxon>
        <taxon>Fungi incertae sedis</taxon>
        <taxon>Zoopagomycota</taxon>
        <taxon>Kickxellomycotina</taxon>
        <taxon>Kickxellomycetes</taxon>
        <taxon>Kickxellales</taxon>
        <taxon>Kickxellaceae</taxon>
        <taxon>Spiromyces</taxon>
    </lineage>
</organism>
<dbReference type="Proteomes" id="UP001145114">
    <property type="component" value="Unassembled WGS sequence"/>
</dbReference>
<sequence length="133" mass="14306">MRPAAYTAIGLLLAVVRVARASKHYPPRRASQPGWSTPGIQRIAICAGSGSSVLLPCEADLYLTGEMSHHEMLAATAKGTSCILAEHSNSERGFLRQCLQSRLQAELNSASSPNDPPLEVIVSQLDRDPVQIE</sequence>
<dbReference type="EMBL" id="JAMZIH010006398">
    <property type="protein sequence ID" value="KAJ1673965.1"/>
    <property type="molecule type" value="Genomic_DNA"/>
</dbReference>
<proteinExistence type="predicted"/>
<evidence type="ECO:0000313" key="1">
    <source>
        <dbReference type="EMBL" id="KAJ1673965.1"/>
    </source>
</evidence>
<accession>A0ACC1HD99</accession>
<reference evidence="1" key="1">
    <citation type="submission" date="2022-06" db="EMBL/GenBank/DDBJ databases">
        <title>Phylogenomic reconstructions and comparative analyses of Kickxellomycotina fungi.</title>
        <authorList>
            <person name="Reynolds N.K."/>
            <person name="Stajich J.E."/>
            <person name="Barry K."/>
            <person name="Grigoriev I.V."/>
            <person name="Crous P."/>
            <person name="Smith M.E."/>
        </authorList>
    </citation>
    <scope>NUCLEOTIDE SEQUENCE</scope>
    <source>
        <strain evidence="1">RSA 2271</strain>
    </source>
</reference>
<name>A0ACC1HD99_9FUNG</name>
<gene>
    <name evidence="1" type="ORF">EV182_004233</name>
</gene>
<keyword evidence="2" id="KW-1185">Reference proteome</keyword>